<feature type="short sequence motif" description="VHIID" evidence="3">
    <location>
        <begin position="149"/>
        <end position="153"/>
    </location>
</feature>
<proteinExistence type="inferred from homology"/>
<protein>
    <recommendedName>
        <fullName evidence="6">Scarecrow-like protein 32</fullName>
    </recommendedName>
</protein>
<organism evidence="4 5">
    <name type="scientific">Anisodus acutangulus</name>
    <dbReference type="NCBI Taxonomy" id="402998"/>
    <lineage>
        <taxon>Eukaryota</taxon>
        <taxon>Viridiplantae</taxon>
        <taxon>Streptophyta</taxon>
        <taxon>Embryophyta</taxon>
        <taxon>Tracheophyta</taxon>
        <taxon>Spermatophyta</taxon>
        <taxon>Magnoliopsida</taxon>
        <taxon>eudicotyledons</taxon>
        <taxon>Gunneridae</taxon>
        <taxon>Pentapetalae</taxon>
        <taxon>asterids</taxon>
        <taxon>lamiids</taxon>
        <taxon>Solanales</taxon>
        <taxon>Solanaceae</taxon>
        <taxon>Solanoideae</taxon>
        <taxon>Hyoscyameae</taxon>
        <taxon>Anisodus</taxon>
    </lineage>
</organism>
<dbReference type="EMBL" id="JAJAGQ010000003">
    <property type="protein sequence ID" value="KAJ8568800.1"/>
    <property type="molecule type" value="Genomic_DNA"/>
</dbReference>
<evidence type="ECO:0000256" key="3">
    <source>
        <dbReference type="PROSITE-ProRule" id="PRU01191"/>
    </source>
</evidence>
<evidence type="ECO:0008006" key="6">
    <source>
        <dbReference type="Google" id="ProtNLM"/>
    </source>
</evidence>
<keyword evidence="5" id="KW-1185">Reference proteome</keyword>
<keyword evidence="1" id="KW-0805">Transcription regulation</keyword>
<comment type="caution">
    <text evidence="3">Lacks conserved residue(s) required for the propagation of feature annotation.</text>
</comment>
<keyword evidence="2" id="KW-0804">Transcription</keyword>
<comment type="caution">
    <text evidence="4">The sequence shown here is derived from an EMBL/GenBank/DDBJ whole genome shotgun (WGS) entry which is preliminary data.</text>
</comment>
<dbReference type="Proteomes" id="UP001152561">
    <property type="component" value="Unassembled WGS sequence"/>
</dbReference>
<accession>A0A9Q1RR82</accession>
<reference evidence="5" key="1">
    <citation type="journal article" date="2023" name="Proc. Natl. Acad. Sci. U.S.A.">
        <title>Genomic and structural basis for evolution of tropane alkaloid biosynthesis.</title>
        <authorList>
            <person name="Wanga Y.-J."/>
            <person name="Taina T."/>
            <person name="Yua J.-Y."/>
            <person name="Lia J."/>
            <person name="Xua B."/>
            <person name="Chenc J."/>
            <person name="D'Auriad J.C."/>
            <person name="Huanga J.-P."/>
            <person name="Huanga S.-X."/>
        </authorList>
    </citation>
    <scope>NUCLEOTIDE SEQUENCE [LARGE SCALE GENOMIC DNA]</scope>
    <source>
        <strain evidence="5">cv. KIB-2019</strain>
    </source>
</reference>
<dbReference type="AlphaFoldDB" id="A0A9Q1RR82"/>
<sequence>MRGTSTTIPLQNPSLFNNPQTSLAGALKGCIGSLDGACLEKLLLHCASALENNDVTLAQQVMWVLNNLASSNGDPNQRLTSWFLRALISRASRVCPNATNNNNNLHNLDRRLMSVTELAGYVDLIPWHIFGFCASNSAIYKAIEGNTKVHILDFSISHCMQWPTLIDAIAKRPDGPPSLRISVPSWNWSLHRSMCQVKKLASVWRISRNLEMPLLNSMYLPDDEQIKGAISSRERFLDRVKDLNPCIVTIVDEDCDLGNSSLTSRIATCFNYLWIPFDVLETFLPKDSRQRLDYEADIGHKIENIIGFERNQRIERLESCTNYSQRMEKNGFMSVPFCEETIKEVKSLLDEHASGWGMKKEEHDMLVLTWKGHNSVYATSWVMVPPQIDMRIHE</sequence>
<dbReference type="Pfam" id="PF03514">
    <property type="entry name" value="GRAS"/>
    <property type="match status" value="2"/>
</dbReference>
<name>A0A9Q1RR82_9SOLA</name>
<comment type="similarity">
    <text evidence="3">Belongs to the GRAS family.</text>
</comment>
<gene>
    <name evidence="4" type="ORF">K7X08_032431</name>
</gene>
<evidence type="ECO:0000313" key="5">
    <source>
        <dbReference type="Proteomes" id="UP001152561"/>
    </source>
</evidence>
<dbReference type="InterPro" id="IPR005202">
    <property type="entry name" value="TF_GRAS"/>
</dbReference>
<evidence type="ECO:0000256" key="1">
    <source>
        <dbReference type="ARBA" id="ARBA00023015"/>
    </source>
</evidence>
<dbReference type="PROSITE" id="PS50985">
    <property type="entry name" value="GRAS"/>
    <property type="match status" value="1"/>
</dbReference>
<dbReference type="OrthoDB" id="767511at2759"/>
<evidence type="ECO:0000313" key="4">
    <source>
        <dbReference type="EMBL" id="KAJ8568800.1"/>
    </source>
</evidence>
<dbReference type="PANTHER" id="PTHR31636">
    <property type="entry name" value="OSJNBA0084A10.13 PROTEIN-RELATED"/>
    <property type="match status" value="1"/>
</dbReference>
<feature type="region of interest" description="SAW" evidence="3">
    <location>
        <begin position="307"/>
        <end position="382"/>
    </location>
</feature>
<evidence type="ECO:0000256" key="2">
    <source>
        <dbReference type="ARBA" id="ARBA00023163"/>
    </source>
</evidence>